<dbReference type="Gramene" id="C.cajan_33936.t">
    <property type="protein sequence ID" value="C.cajan_33936.t.cds1"/>
    <property type="gene ID" value="C.cajan_33936"/>
</dbReference>
<gene>
    <name evidence="1" type="ORF">KK1_034576</name>
</gene>
<proteinExistence type="predicted"/>
<dbReference type="AlphaFoldDB" id="A0A151RN09"/>
<protein>
    <submittedName>
        <fullName evidence="1">Uncharacterized protein</fullName>
    </submittedName>
</protein>
<evidence type="ECO:0000313" key="1">
    <source>
        <dbReference type="EMBL" id="KYP43939.1"/>
    </source>
</evidence>
<evidence type="ECO:0000313" key="2">
    <source>
        <dbReference type="Proteomes" id="UP000075243"/>
    </source>
</evidence>
<accession>A0A151RN09</accession>
<dbReference type="Proteomes" id="UP000075243">
    <property type="component" value="Unassembled WGS sequence"/>
</dbReference>
<organism evidence="1 2">
    <name type="scientific">Cajanus cajan</name>
    <name type="common">Pigeon pea</name>
    <name type="synonym">Cajanus indicus</name>
    <dbReference type="NCBI Taxonomy" id="3821"/>
    <lineage>
        <taxon>Eukaryota</taxon>
        <taxon>Viridiplantae</taxon>
        <taxon>Streptophyta</taxon>
        <taxon>Embryophyta</taxon>
        <taxon>Tracheophyta</taxon>
        <taxon>Spermatophyta</taxon>
        <taxon>Magnoliopsida</taxon>
        <taxon>eudicotyledons</taxon>
        <taxon>Gunneridae</taxon>
        <taxon>Pentapetalae</taxon>
        <taxon>rosids</taxon>
        <taxon>fabids</taxon>
        <taxon>Fabales</taxon>
        <taxon>Fabaceae</taxon>
        <taxon>Papilionoideae</taxon>
        <taxon>50 kb inversion clade</taxon>
        <taxon>NPAAA clade</taxon>
        <taxon>indigoferoid/millettioid clade</taxon>
        <taxon>Phaseoleae</taxon>
        <taxon>Cajanus</taxon>
    </lineage>
</organism>
<keyword evidence="2" id="KW-1185">Reference proteome</keyword>
<reference evidence="1" key="1">
    <citation type="journal article" date="2012" name="Nat. Biotechnol.">
        <title>Draft genome sequence of pigeonpea (Cajanus cajan), an orphan legume crop of resource-poor farmers.</title>
        <authorList>
            <person name="Varshney R.K."/>
            <person name="Chen W."/>
            <person name="Li Y."/>
            <person name="Bharti A.K."/>
            <person name="Saxena R.K."/>
            <person name="Schlueter J.A."/>
            <person name="Donoghue M.T."/>
            <person name="Azam S."/>
            <person name="Fan G."/>
            <person name="Whaley A.M."/>
            <person name="Farmer A.D."/>
            <person name="Sheridan J."/>
            <person name="Iwata A."/>
            <person name="Tuteja R."/>
            <person name="Penmetsa R.V."/>
            <person name="Wu W."/>
            <person name="Upadhyaya H.D."/>
            <person name="Yang S.P."/>
            <person name="Shah T."/>
            <person name="Saxena K.B."/>
            <person name="Michael T."/>
            <person name="McCombie W.R."/>
            <person name="Yang B."/>
            <person name="Zhang G."/>
            <person name="Yang H."/>
            <person name="Wang J."/>
            <person name="Spillane C."/>
            <person name="Cook D.R."/>
            <person name="May G.D."/>
            <person name="Xu X."/>
            <person name="Jackson S.A."/>
        </authorList>
    </citation>
    <scope>NUCLEOTIDE SEQUENCE [LARGE SCALE GENOMIC DNA]</scope>
</reference>
<sequence>LDKSRESSELKFPISKGIFPLKLFLDKFKETRPSKYPISFGILPVKLLHERSMPLRFNSGSLNCCSNPFHIHVMSSV</sequence>
<dbReference type="EMBL" id="KQ483646">
    <property type="protein sequence ID" value="KYP43939.1"/>
    <property type="molecule type" value="Genomic_DNA"/>
</dbReference>
<feature type="non-terminal residue" evidence="1">
    <location>
        <position position="1"/>
    </location>
</feature>
<name>A0A151RN09_CAJCA</name>